<dbReference type="GO" id="GO:0070086">
    <property type="term" value="P:ubiquitin-dependent endocytosis"/>
    <property type="evidence" value="ECO:0007669"/>
    <property type="project" value="TreeGrafter"/>
</dbReference>
<dbReference type="GO" id="GO:0005886">
    <property type="term" value="C:plasma membrane"/>
    <property type="evidence" value="ECO:0007669"/>
    <property type="project" value="TreeGrafter"/>
</dbReference>
<dbReference type="GO" id="GO:0031625">
    <property type="term" value="F:ubiquitin protein ligase binding"/>
    <property type="evidence" value="ECO:0007669"/>
    <property type="project" value="TreeGrafter"/>
</dbReference>
<dbReference type="AlphaFoldDB" id="A0A6G1GNV7"/>
<keyword evidence="4" id="KW-1185">Reference proteome</keyword>
<dbReference type="OrthoDB" id="3832628at2759"/>
<evidence type="ECO:0000256" key="1">
    <source>
        <dbReference type="SAM" id="MobiDB-lite"/>
    </source>
</evidence>
<feature type="compositionally biased region" description="Basic and acidic residues" evidence="1">
    <location>
        <begin position="12"/>
        <end position="28"/>
    </location>
</feature>
<dbReference type="Proteomes" id="UP000800041">
    <property type="component" value="Unassembled WGS sequence"/>
</dbReference>
<protein>
    <recommendedName>
        <fullName evidence="2">LDB19 N-terminal domain-containing protein</fullName>
    </recommendedName>
</protein>
<evidence type="ECO:0000259" key="2">
    <source>
        <dbReference type="Pfam" id="PF13002"/>
    </source>
</evidence>
<dbReference type="PANTHER" id="PTHR11188">
    <property type="entry name" value="ARRESTIN DOMAIN CONTAINING PROTEIN"/>
    <property type="match status" value="1"/>
</dbReference>
<dbReference type="InterPro" id="IPR050357">
    <property type="entry name" value="Arrestin_domain-protein"/>
</dbReference>
<gene>
    <name evidence="3" type="ORF">K402DRAFT_340325</name>
</gene>
<evidence type="ECO:0000313" key="4">
    <source>
        <dbReference type="Proteomes" id="UP000800041"/>
    </source>
</evidence>
<dbReference type="GO" id="GO:0005829">
    <property type="term" value="C:cytosol"/>
    <property type="evidence" value="ECO:0007669"/>
    <property type="project" value="TreeGrafter"/>
</dbReference>
<sequence length="419" mass="45951">MDAIKKSIGVSHHKEKENNKPPKPEPPKPAKLKVVIESPPVCFIRKPALSTGAIFTGLLKVTVTEPGVVFDTFDLQFLCTEKAKKPVANHCPECSLKTSEMKKWTVLAAPKPLAPGEHDFPFSWHIPGHLPATTHGHLVDLDYHLFAEAKTSKGDIITITEPVLIRRAIQQPESKESNRNFPPTNILGVMTMDNTIYPMQTEIDLQLRIKNVVTHKENAMSRWALRKVIWRIEETEQYVSPACPKHSDKLGGTGKGIQHEHVKCIGDGVMNKGWKSDFSLEDSSIEMEITAGLDAAIKSACDVEATNGLRVKHHVVIECVINEEWAPDHKPKHIASTGAARILKTTFGVVLTDRAGMNISWDEEAPPVYQDVPPSPPLYAEAPEYDLKDLEGELENMGIGSDPSSVAGPSGTAGSSNAP</sequence>
<dbReference type="Gene3D" id="2.60.40.640">
    <property type="match status" value="1"/>
</dbReference>
<organism evidence="3 4">
    <name type="scientific">Aulographum hederae CBS 113979</name>
    <dbReference type="NCBI Taxonomy" id="1176131"/>
    <lineage>
        <taxon>Eukaryota</taxon>
        <taxon>Fungi</taxon>
        <taxon>Dikarya</taxon>
        <taxon>Ascomycota</taxon>
        <taxon>Pezizomycotina</taxon>
        <taxon>Dothideomycetes</taxon>
        <taxon>Pleosporomycetidae</taxon>
        <taxon>Aulographales</taxon>
        <taxon>Aulographaceae</taxon>
    </lineage>
</organism>
<proteinExistence type="predicted"/>
<dbReference type="InterPro" id="IPR014752">
    <property type="entry name" value="Arrestin-like_C"/>
</dbReference>
<feature type="region of interest" description="Disordered" evidence="1">
    <location>
        <begin position="1"/>
        <end position="31"/>
    </location>
</feature>
<dbReference type="EMBL" id="ML977184">
    <property type="protein sequence ID" value="KAF1982439.1"/>
    <property type="molecule type" value="Genomic_DNA"/>
</dbReference>
<reference evidence="3" key="1">
    <citation type="journal article" date="2020" name="Stud. Mycol.">
        <title>101 Dothideomycetes genomes: a test case for predicting lifestyles and emergence of pathogens.</title>
        <authorList>
            <person name="Haridas S."/>
            <person name="Albert R."/>
            <person name="Binder M."/>
            <person name="Bloem J."/>
            <person name="Labutti K."/>
            <person name="Salamov A."/>
            <person name="Andreopoulos B."/>
            <person name="Baker S."/>
            <person name="Barry K."/>
            <person name="Bills G."/>
            <person name="Bluhm B."/>
            <person name="Cannon C."/>
            <person name="Castanera R."/>
            <person name="Culley D."/>
            <person name="Daum C."/>
            <person name="Ezra D."/>
            <person name="Gonzalez J."/>
            <person name="Henrissat B."/>
            <person name="Kuo A."/>
            <person name="Liang C."/>
            <person name="Lipzen A."/>
            <person name="Lutzoni F."/>
            <person name="Magnuson J."/>
            <person name="Mondo S."/>
            <person name="Nolan M."/>
            <person name="Ohm R."/>
            <person name="Pangilinan J."/>
            <person name="Park H.-J."/>
            <person name="Ramirez L."/>
            <person name="Alfaro M."/>
            <person name="Sun H."/>
            <person name="Tritt A."/>
            <person name="Yoshinaga Y."/>
            <person name="Zwiers L.-H."/>
            <person name="Turgeon B."/>
            <person name="Goodwin S."/>
            <person name="Spatafora J."/>
            <person name="Crous P."/>
            <person name="Grigoriev I."/>
        </authorList>
    </citation>
    <scope>NUCLEOTIDE SEQUENCE</scope>
    <source>
        <strain evidence="3">CBS 113979</strain>
    </source>
</reference>
<dbReference type="PANTHER" id="PTHR11188:SF76">
    <property type="entry name" value="PROTEIN LDB19"/>
    <property type="match status" value="1"/>
</dbReference>
<dbReference type="InterPro" id="IPR024391">
    <property type="entry name" value="LDB19_N"/>
</dbReference>
<feature type="region of interest" description="Disordered" evidence="1">
    <location>
        <begin position="365"/>
        <end position="419"/>
    </location>
</feature>
<name>A0A6G1GNV7_9PEZI</name>
<evidence type="ECO:0000313" key="3">
    <source>
        <dbReference type="EMBL" id="KAF1982439.1"/>
    </source>
</evidence>
<accession>A0A6G1GNV7</accession>
<dbReference type="Pfam" id="PF13002">
    <property type="entry name" value="LDB19"/>
    <property type="match status" value="1"/>
</dbReference>
<feature type="domain" description="LDB19 N-terminal" evidence="2">
    <location>
        <begin position="82"/>
        <end position="250"/>
    </location>
</feature>
<dbReference type="GO" id="GO:0030674">
    <property type="term" value="F:protein-macromolecule adaptor activity"/>
    <property type="evidence" value="ECO:0007669"/>
    <property type="project" value="TreeGrafter"/>
</dbReference>